<proteinExistence type="inferred from homology"/>
<feature type="domain" description="BZIP" evidence="9">
    <location>
        <begin position="304"/>
        <end position="362"/>
    </location>
</feature>
<dbReference type="InParanoid" id="A0A482WWV1"/>
<evidence type="ECO:0000259" key="9">
    <source>
        <dbReference type="PROSITE" id="PS50217"/>
    </source>
</evidence>
<dbReference type="Gene3D" id="1.20.5.170">
    <property type="match status" value="1"/>
</dbReference>
<evidence type="ECO:0000256" key="3">
    <source>
        <dbReference type="ARBA" id="ARBA00023015"/>
    </source>
</evidence>
<dbReference type="GO" id="GO:0000981">
    <property type="term" value="F:DNA-binding transcription factor activity, RNA polymerase II-specific"/>
    <property type="evidence" value="ECO:0007669"/>
    <property type="project" value="TreeGrafter"/>
</dbReference>
<comment type="caution">
    <text evidence="10">The sequence shown here is derived from an EMBL/GenBank/DDBJ whole genome shotgun (WGS) entry which is preliminary data.</text>
</comment>
<dbReference type="FunCoup" id="A0A482WWV1">
    <property type="interactions" value="672"/>
</dbReference>
<keyword evidence="4" id="KW-0238">DNA-binding</keyword>
<keyword evidence="7" id="KW-0175">Coiled coil</keyword>
<dbReference type="PROSITE" id="PS50217">
    <property type="entry name" value="BZIP"/>
    <property type="match status" value="1"/>
</dbReference>
<evidence type="ECO:0000256" key="2">
    <source>
        <dbReference type="ARBA" id="ARBA00009050"/>
    </source>
</evidence>
<keyword evidence="5" id="KW-0804">Transcription</keyword>
<feature type="coiled-coil region" evidence="7">
    <location>
        <begin position="322"/>
        <end position="356"/>
    </location>
</feature>
<keyword evidence="6" id="KW-0539">Nucleus</keyword>
<dbReference type="SMART" id="SM00338">
    <property type="entry name" value="BRLZ"/>
    <property type="match status" value="1"/>
</dbReference>
<gene>
    <name evidence="10" type="ORF">LSTR_LSTR005468</name>
</gene>
<dbReference type="InterPro" id="IPR051882">
    <property type="entry name" value="ATF_bZIP_TF"/>
</dbReference>
<dbReference type="GO" id="GO:0016020">
    <property type="term" value="C:membrane"/>
    <property type="evidence" value="ECO:0007669"/>
    <property type="project" value="UniProtKB-SubCell"/>
</dbReference>
<evidence type="ECO:0000256" key="1">
    <source>
        <dbReference type="ARBA" id="ARBA00004167"/>
    </source>
</evidence>
<dbReference type="Proteomes" id="UP000291343">
    <property type="component" value="Unassembled WGS sequence"/>
</dbReference>
<dbReference type="EMBL" id="QKKF02022863">
    <property type="protein sequence ID" value="RZF37968.1"/>
    <property type="molecule type" value="Genomic_DNA"/>
</dbReference>
<dbReference type="PRINTS" id="PR00041">
    <property type="entry name" value="LEUZIPPRCREB"/>
</dbReference>
<protein>
    <recommendedName>
        <fullName evidence="9">BZIP domain-containing protein</fullName>
    </recommendedName>
</protein>
<accession>A0A482WWV1</accession>
<organism evidence="10 11">
    <name type="scientific">Laodelphax striatellus</name>
    <name type="common">Small brown planthopper</name>
    <name type="synonym">Delphax striatella</name>
    <dbReference type="NCBI Taxonomy" id="195883"/>
    <lineage>
        <taxon>Eukaryota</taxon>
        <taxon>Metazoa</taxon>
        <taxon>Ecdysozoa</taxon>
        <taxon>Arthropoda</taxon>
        <taxon>Hexapoda</taxon>
        <taxon>Insecta</taxon>
        <taxon>Pterygota</taxon>
        <taxon>Neoptera</taxon>
        <taxon>Paraneoptera</taxon>
        <taxon>Hemiptera</taxon>
        <taxon>Auchenorrhyncha</taxon>
        <taxon>Fulgoroidea</taxon>
        <taxon>Delphacidae</taxon>
        <taxon>Criomorphinae</taxon>
        <taxon>Laodelphax</taxon>
    </lineage>
</organism>
<name>A0A482WWV1_LAOST</name>
<evidence type="ECO:0000256" key="8">
    <source>
        <dbReference type="SAM" id="MobiDB-lite"/>
    </source>
</evidence>
<dbReference type="Pfam" id="PF00170">
    <property type="entry name" value="bZIP_1"/>
    <property type="match status" value="1"/>
</dbReference>
<dbReference type="GO" id="GO:0005634">
    <property type="term" value="C:nucleus"/>
    <property type="evidence" value="ECO:0007669"/>
    <property type="project" value="UniProtKB-ARBA"/>
</dbReference>
<dbReference type="InterPro" id="IPR004827">
    <property type="entry name" value="bZIP"/>
</dbReference>
<dbReference type="PANTHER" id="PTHR46164:SF3">
    <property type="entry name" value="ATF6, ISOFORM C"/>
    <property type="match status" value="1"/>
</dbReference>
<evidence type="ECO:0000313" key="11">
    <source>
        <dbReference type="Proteomes" id="UP000291343"/>
    </source>
</evidence>
<evidence type="ECO:0000256" key="6">
    <source>
        <dbReference type="ARBA" id="ARBA00023242"/>
    </source>
</evidence>
<dbReference type="InterPro" id="IPR046347">
    <property type="entry name" value="bZIP_sf"/>
</dbReference>
<dbReference type="CDD" id="cd14700">
    <property type="entry name" value="bZIP_ATF6"/>
    <property type="match status" value="1"/>
</dbReference>
<feature type="region of interest" description="Disordered" evidence="8">
    <location>
        <begin position="663"/>
        <end position="696"/>
    </location>
</feature>
<dbReference type="GO" id="GO:0030968">
    <property type="term" value="P:endoplasmic reticulum unfolded protein response"/>
    <property type="evidence" value="ECO:0007669"/>
    <property type="project" value="TreeGrafter"/>
</dbReference>
<evidence type="ECO:0000256" key="7">
    <source>
        <dbReference type="SAM" id="Coils"/>
    </source>
</evidence>
<sequence>MMEHQDKTRNCLDNVILDLSYCLGEDFDMDCDVPTSEDFLHELSNDLQIPMLLEESNFKEENAITDSSSLLHKLNDWGSDSLDITTTFFKEEIKEEPKSPNSTSSLDSWQAIENDAKVTLETPPISPPELINSSPPRSPTTEAVHQKFLINEKPVILCNGTNGAIRIIPYNNRNNCKKNVVTSNVSDVKIDTKRGSKVVLATPGTKIINLPRQVISSNVTTPTITVPNDLSNTRRVLVSSKDISLITQQNNRINSLSNINCIGNSTTNTVFPVITNPNVPAMKIEQTTSKLVPASVKREMQLRVLKRQQRMIKNRESASLSRKKKKEYVSSLETRISDLEKENVELRKENASLKERLCELESTSTKPKSTFQPNLKKTSVLLAVLLVLSVNLGSISLMKRPAAELSVNEMSSPRHHSRTLLWQNNDISDTPIVVNASSGFPHNPLTCPLHINQTESLRLNSELRRWIGVEENGFASSEEERASSLEVNRMEQKLKELMLPPNPTLVAPQPPVNKSNSNLPSPKRKIRKQKKVVEHELQLLSSAQAQRAGLLEAIRRRDDTFYVVSFSSDHLLLPAIAHNNTLRPKMSLILPAIPFNVSVNSEEPLMMMQIDCEVLDTRLVEVKEQDIPHHMRASRHPSPTPPNVSDSVAVHQQTYRPYFMRAPSETSQSRPFNSNENLNAYPSSVYKSRTRLRDFP</sequence>
<dbReference type="STRING" id="195883.A0A482WWV1"/>
<feature type="compositionally biased region" description="Pro residues" evidence="8">
    <location>
        <begin position="501"/>
        <end position="511"/>
    </location>
</feature>
<dbReference type="PANTHER" id="PTHR46164">
    <property type="entry name" value="ATF6, ISOFORM C"/>
    <property type="match status" value="1"/>
</dbReference>
<comment type="similarity">
    <text evidence="2">Belongs to the bZIP family. ATF subfamily.</text>
</comment>
<feature type="compositionally biased region" description="Polar residues" evidence="8">
    <location>
        <begin position="664"/>
        <end position="687"/>
    </location>
</feature>
<dbReference type="SUPFAM" id="SSF57959">
    <property type="entry name" value="Leucine zipper domain"/>
    <property type="match status" value="1"/>
</dbReference>
<feature type="region of interest" description="Disordered" evidence="8">
    <location>
        <begin position="501"/>
        <end position="525"/>
    </location>
</feature>
<reference evidence="10 11" key="1">
    <citation type="journal article" date="2017" name="Gigascience">
        <title>Genome sequence of the small brown planthopper, Laodelphax striatellus.</title>
        <authorList>
            <person name="Zhu J."/>
            <person name="Jiang F."/>
            <person name="Wang X."/>
            <person name="Yang P."/>
            <person name="Bao Y."/>
            <person name="Zhao W."/>
            <person name="Wang W."/>
            <person name="Lu H."/>
            <person name="Wang Q."/>
            <person name="Cui N."/>
            <person name="Li J."/>
            <person name="Chen X."/>
            <person name="Luo L."/>
            <person name="Yu J."/>
            <person name="Kang L."/>
            <person name="Cui F."/>
        </authorList>
    </citation>
    <scope>NUCLEOTIDE SEQUENCE [LARGE SCALE GENOMIC DNA]</scope>
    <source>
        <strain evidence="10">Lst14</strain>
    </source>
</reference>
<comment type="subcellular location">
    <subcellularLocation>
        <location evidence="1">Membrane</location>
        <topology evidence="1">Single-pass membrane protein</topology>
    </subcellularLocation>
</comment>
<evidence type="ECO:0000256" key="5">
    <source>
        <dbReference type="ARBA" id="ARBA00023163"/>
    </source>
</evidence>
<feature type="compositionally biased region" description="Polar residues" evidence="8">
    <location>
        <begin position="131"/>
        <end position="142"/>
    </location>
</feature>
<keyword evidence="3" id="KW-0805">Transcription regulation</keyword>
<keyword evidence="11" id="KW-1185">Reference proteome</keyword>
<dbReference type="SMR" id="A0A482WWV1"/>
<evidence type="ECO:0000313" key="10">
    <source>
        <dbReference type="EMBL" id="RZF37968.1"/>
    </source>
</evidence>
<dbReference type="GO" id="GO:0000978">
    <property type="term" value="F:RNA polymerase II cis-regulatory region sequence-specific DNA binding"/>
    <property type="evidence" value="ECO:0007669"/>
    <property type="project" value="TreeGrafter"/>
</dbReference>
<evidence type="ECO:0000256" key="4">
    <source>
        <dbReference type="ARBA" id="ARBA00023125"/>
    </source>
</evidence>
<dbReference type="AlphaFoldDB" id="A0A482WWV1"/>
<feature type="region of interest" description="Disordered" evidence="8">
    <location>
        <begin position="120"/>
        <end position="142"/>
    </location>
</feature>
<dbReference type="OrthoDB" id="644067at2759"/>